<protein>
    <recommendedName>
        <fullName evidence="5">Amino acid transporter transmembrane domain-containing protein</fullName>
    </recommendedName>
</protein>
<keyword evidence="1" id="KW-1133">Transmembrane helix</keyword>
<evidence type="ECO:0000313" key="2">
    <source>
        <dbReference type="EMBL" id="ETI35046.1"/>
    </source>
</evidence>
<organism evidence="3 4">
    <name type="scientific">Phytophthora nicotianae P1569</name>
    <dbReference type="NCBI Taxonomy" id="1317065"/>
    <lineage>
        <taxon>Eukaryota</taxon>
        <taxon>Sar</taxon>
        <taxon>Stramenopiles</taxon>
        <taxon>Oomycota</taxon>
        <taxon>Peronosporomycetes</taxon>
        <taxon>Peronosporales</taxon>
        <taxon>Peronosporaceae</taxon>
        <taxon>Phytophthora</taxon>
    </lineage>
</organism>
<comment type="caution">
    <text evidence="3">The sequence shown here is derived from an EMBL/GenBank/DDBJ whole genome shotgun (WGS) entry which is preliminary data.</text>
</comment>
<name>V9E7I7_PHYNI</name>
<dbReference type="EMBL" id="ANIZ01003240">
    <property type="protein sequence ID" value="ETI35049.1"/>
    <property type="molecule type" value="Genomic_DNA"/>
</dbReference>
<gene>
    <name evidence="3" type="ORF">F443_18559</name>
    <name evidence="2" type="ORF">F443_18561</name>
</gene>
<dbReference type="Proteomes" id="UP000018721">
    <property type="component" value="Unassembled WGS sequence"/>
</dbReference>
<reference evidence="3 4" key="1">
    <citation type="submission" date="2013-11" db="EMBL/GenBank/DDBJ databases">
        <title>The Genome Sequence of Phytophthora parasitica P1569.</title>
        <authorList>
            <consortium name="The Broad Institute Genomics Platform"/>
            <person name="Russ C."/>
            <person name="Tyler B."/>
            <person name="Panabieres F."/>
            <person name="Shan W."/>
            <person name="Tripathy S."/>
            <person name="Grunwald N."/>
            <person name="Machado M."/>
            <person name="Johnson C.S."/>
            <person name="Arredondo F."/>
            <person name="Hong C."/>
            <person name="Coffey M."/>
            <person name="Young S.K."/>
            <person name="Zeng Q."/>
            <person name="Gargeya S."/>
            <person name="Fitzgerald M."/>
            <person name="Abouelleil A."/>
            <person name="Alvarado L."/>
            <person name="Chapman S.B."/>
            <person name="Gainer-Dewar J."/>
            <person name="Goldberg J."/>
            <person name="Griggs A."/>
            <person name="Gujja S."/>
            <person name="Hansen M."/>
            <person name="Howarth C."/>
            <person name="Imamovic A."/>
            <person name="Ireland A."/>
            <person name="Larimer J."/>
            <person name="McCowan C."/>
            <person name="Murphy C."/>
            <person name="Pearson M."/>
            <person name="Poon T.W."/>
            <person name="Priest M."/>
            <person name="Roberts A."/>
            <person name="Saif S."/>
            <person name="Shea T."/>
            <person name="Sykes S."/>
            <person name="Wortman J."/>
            <person name="Nusbaum C."/>
            <person name="Birren B."/>
        </authorList>
    </citation>
    <scope>NUCLEOTIDE SEQUENCE [LARGE SCALE GENOMIC DNA]</scope>
    <source>
        <strain evidence="3 4">P1569</strain>
    </source>
</reference>
<keyword evidence="1" id="KW-0812">Transmembrane</keyword>
<evidence type="ECO:0000256" key="1">
    <source>
        <dbReference type="SAM" id="Phobius"/>
    </source>
</evidence>
<keyword evidence="4" id="KW-1185">Reference proteome</keyword>
<dbReference type="HOGENOM" id="CLU_3110567_0_0_1"/>
<dbReference type="EMBL" id="ANIZ01003241">
    <property type="protein sequence ID" value="ETI35046.1"/>
    <property type="molecule type" value="Genomic_DNA"/>
</dbReference>
<evidence type="ECO:0000313" key="3">
    <source>
        <dbReference type="EMBL" id="ETI35049.1"/>
    </source>
</evidence>
<dbReference type="AlphaFoldDB" id="V9E7I7"/>
<feature type="transmembrane region" description="Helical" evidence="1">
    <location>
        <begin position="21"/>
        <end position="45"/>
    </location>
</feature>
<evidence type="ECO:0000313" key="4">
    <source>
        <dbReference type="Proteomes" id="UP000018721"/>
    </source>
</evidence>
<proteinExistence type="predicted"/>
<sequence length="51" mass="5934">MNSILLPTVFYRIKTWERIAIYKKVAAGTVIVTCYIVYTAVYYNYSAVHPE</sequence>
<evidence type="ECO:0008006" key="5">
    <source>
        <dbReference type="Google" id="ProtNLM"/>
    </source>
</evidence>
<accession>V9E7I7</accession>
<keyword evidence="1" id="KW-0472">Membrane</keyword>